<feature type="region of interest" description="Disordered" evidence="1">
    <location>
        <begin position="70"/>
        <end position="91"/>
    </location>
</feature>
<sequence length="141" mass="16052">MAEQHYCEEHQVKFTRRTNKKGEEWYSHPIEVNGQTVGWCNEDGKKVAKLSAQLDDAMLPEHKEVVEKAKASVSSEMTKGEWSEKDRVTRQSIQRQTSLKAAVEWCIAKHATEPVKTAMVLTVASLFESYLENGISVEKKK</sequence>
<name>A0A0F9T6Z8_9ZZZZ</name>
<comment type="caution">
    <text evidence="2">The sequence shown here is derived from an EMBL/GenBank/DDBJ whole genome shotgun (WGS) entry which is preliminary data.</text>
</comment>
<dbReference type="AlphaFoldDB" id="A0A0F9T6Z8"/>
<protein>
    <submittedName>
        <fullName evidence="2">Uncharacterized protein</fullName>
    </submittedName>
</protein>
<reference evidence="2" key="1">
    <citation type="journal article" date="2015" name="Nature">
        <title>Complex archaea that bridge the gap between prokaryotes and eukaryotes.</title>
        <authorList>
            <person name="Spang A."/>
            <person name="Saw J.H."/>
            <person name="Jorgensen S.L."/>
            <person name="Zaremba-Niedzwiedzka K."/>
            <person name="Martijn J."/>
            <person name="Lind A.E."/>
            <person name="van Eijk R."/>
            <person name="Schleper C."/>
            <person name="Guy L."/>
            <person name="Ettema T.J."/>
        </authorList>
    </citation>
    <scope>NUCLEOTIDE SEQUENCE</scope>
</reference>
<feature type="compositionally biased region" description="Basic and acidic residues" evidence="1">
    <location>
        <begin position="78"/>
        <end position="89"/>
    </location>
</feature>
<dbReference type="EMBL" id="LAZR01000317">
    <property type="protein sequence ID" value="KKN74969.1"/>
    <property type="molecule type" value="Genomic_DNA"/>
</dbReference>
<gene>
    <name evidence="2" type="ORF">LCGC14_0384710</name>
</gene>
<organism evidence="2">
    <name type="scientific">marine sediment metagenome</name>
    <dbReference type="NCBI Taxonomy" id="412755"/>
    <lineage>
        <taxon>unclassified sequences</taxon>
        <taxon>metagenomes</taxon>
        <taxon>ecological metagenomes</taxon>
    </lineage>
</organism>
<proteinExistence type="predicted"/>
<evidence type="ECO:0000256" key="1">
    <source>
        <dbReference type="SAM" id="MobiDB-lite"/>
    </source>
</evidence>
<accession>A0A0F9T6Z8</accession>
<evidence type="ECO:0000313" key="2">
    <source>
        <dbReference type="EMBL" id="KKN74969.1"/>
    </source>
</evidence>